<accession>A0A4Q4U0B5</accession>
<dbReference type="EMBL" id="QJNU01000002">
    <property type="protein sequence ID" value="RYP11393.1"/>
    <property type="molecule type" value="Genomic_DNA"/>
</dbReference>
<dbReference type="Proteomes" id="UP000293360">
    <property type="component" value="Unassembled WGS sequence"/>
</dbReference>
<dbReference type="InterPro" id="IPR033121">
    <property type="entry name" value="PEPTIDASE_A1"/>
</dbReference>
<evidence type="ECO:0000313" key="3">
    <source>
        <dbReference type="Proteomes" id="UP000293360"/>
    </source>
</evidence>
<organism evidence="2 3">
    <name type="scientific">Monosporascus ibericus</name>
    <dbReference type="NCBI Taxonomy" id="155417"/>
    <lineage>
        <taxon>Eukaryota</taxon>
        <taxon>Fungi</taxon>
        <taxon>Dikarya</taxon>
        <taxon>Ascomycota</taxon>
        <taxon>Pezizomycotina</taxon>
        <taxon>Sordariomycetes</taxon>
        <taxon>Xylariomycetidae</taxon>
        <taxon>Xylariales</taxon>
        <taxon>Xylariales incertae sedis</taxon>
        <taxon>Monosporascus</taxon>
    </lineage>
</organism>
<dbReference type="SUPFAM" id="SSF50630">
    <property type="entry name" value="Acid proteases"/>
    <property type="match status" value="1"/>
</dbReference>
<proteinExistence type="predicted"/>
<dbReference type="AlphaFoldDB" id="A0A4Q4U0B5"/>
<evidence type="ECO:0000313" key="2">
    <source>
        <dbReference type="EMBL" id="RYP11393.1"/>
    </source>
</evidence>
<dbReference type="Gene3D" id="2.40.70.10">
    <property type="entry name" value="Acid Proteases"/>
    <property type="match status" value="1"/>
</dbReference>
<name>A0A4Q4U0B5_9PEZI</name>
<keyword evidence="3" id="KW-1185">Reference proteome</keyword>
<dbReference type="Pfam" id="PF00026">
    <property type="entry name" value="Asp"/>
    <property type="match status" value="1"/>
</dbReference>
<comment type="caution">
    <text evidence="2">The sequence shown here is derived from an EMBL/GenBank/DDBJ whole genome shotgun (WGS) entry which is preliminary data.</text>
</comment>
<reference evidence="2 3" key="1">
    <citation type="submission" date="2018-06" db="EMBL/GenBank/DDBJ databases">
        <title>Complete Genomes of Monosporascus.</title>
        <authorList>
            <person name="Robinson A.J."/>
            <person name="Natvig D.O."/>
        </authorList>
    </citation>
    <scope>NUCLEOTIDE SEQUENCE [LARGE SCALE GENOMIC DNA]</scope>
    <source>
        <strain evidence="2 3">CBS 110550</strain>
    </source>
</reference>
<sequence length="203" mass="22657">MLRSGSTTIRGLIQTRAFSLALVPLRSEEGPLIFGGVDTKKFSGPLQRLPVVDPPDFRFDYHQTQYWITIGEATARQADENITFLSFKAMQHSDVELSWLTPDLANTIAAHFGITHMGDDDYDWYIVPCGYKNMTGSLDLKFGDLAISVPYGDLIIQNDAIRDDLEGECHLSVMPRNVTDDGRDLLAWSEHHGPPIHGVRPGE</sequence>
<gene>
    <name evidence="2" type="ORF">DL764_000047</name>
</gene>
<protein>
    <recommendedName>
        <fullName evidence="1">Peptidase A1 domain-containing protein</fullName>
    </recommendedName>
</protein>
<dbReference type="PROSITE" id="PS51767">
    <property type="entry name" value="PEPTIDASE_A1"/>
    <property type="match status" value="1"/>
</dbReference>
<dbReference type="InterPro" id="IPR021109">
    <property type="entry name" value="Peptidase_aspartic_dom_sf"/>
</dbReference>
<feature type="domain" description="Peptidase A1" evidence="1">
    <location>
        <begin position="1"/>
        <end position="203"/>
    </location>
</feature>
<dbReference type="OrthoDB" id="771136at2759"/>
<evidence type="ECO:0000259" key="1">
    <source>
        <dbReference type="PROSITE" id="PS51767"/>
    </source>
</evidence>
<dbReference type="STRING" id="155417.A0A4Q4U0B5"/>